<keyword evidence="1 2" id="KW-0418">Kinase</keyword>
<dbReference type="PANTHER" id="PTHR12149">
    <property type="entry name" value="FRUCTOSAMINE 3 KINASE-RELATED PROTEIN"/>
    <property type="match status" value="1"/>
</dbReference>
<reference evidence="2 3" key="1">
    <citation type="journal article" date="2024" name="ISME J.">
        <title>Staphylococcus epidermidis bacteriocin A37 kills natural competitors with a unique mechanism of action.</title>
        <authorList>
            <person name="Puls J.S."/>
            <person name="Winnerling B."/>
            <person name="Power J.J."/>
            <person name="Kruger A.M."/>
            <person name="Brajtenbach D."/>
            <person name="Johnson M."/>
            <person name="Bilici K."/>
            <person name="Camus L."/>
            <person name="Fliesswasser T."/>
            <person name="Schneider T."/>
            <person name="Sahl H.G."/>
            <person name="Ghosal D."/>
            <person name="Kubitscheck U."/>
            <person name="Heilbronner S."/>
            <person name="Grein F."/>
        </authorList>
    </citation>
    <scope>NUCLEOTIDE SEQUENCE [LARGE SCALE GENOMIC DNA]</scope>
    <source>
        <strain evidence="2 3">SCK7</strain>
    </source>
</reference>
<keyword evidence="1" id="KW-0808">Transferase</keyword>
<protein>
    <submittedName>
        <fullName evidence="2">Fructosamine kinase family protein</fullName>
    </submittedName>
</protein>
<dbReference type="Pfam" id="PF03881">
    <property type="entry name" value="Fructosamin_kin"/>
    <property type="match status" value="1"/>
</dbReference>
<dbReference type="PIRSF" id="PIRSF006221">
    <property type="entry name" value="Ketosamine-3-kinase"/>
    <property type="match status" value="1"/>
</dbReference>
<dbReference type="Proteomes" id="UP001468345">
    <property type="component" value="Chromosome"/>
</dbReference>
<evidence type="ECO:0000313" key="3">
    <source>
        <dbReference type="Proteomes" id="UP001468345"/>
    </source>
</evidence>
<organism evidence="2 3">
    <name type="scientific">Staphylococcus casei</name>
    <dbReference type="NCBI Taxonomy" id="201828"/>
    <lineage>
        <taxon>Bacteria</taxon>
        <taxon>Bacillati</taxon>
        <taxon>Bacillota</taxon>
        <taxon>Bacilli</taxon>
        <taxon>Bacillales</taxon>
        <taxon>Staphylococcaceae</taxon>
        <taxon>Staphylococcus</taxon>
    </lineage>
</organism>
<accession>A0ABZ2W919</accession>
<dbReference type="GO" id="GO:0016301">
    <property type="term" value="F:kinase activity"/>
    <property type="evidence" value="ECO:0007669"/>
    <property type="project" value="UniProtKB-KW"/>
</dbReference>
<gene>
    <name evidence="2" type="ORF">SHJJP9002_000296</name>
</gene>
<dbReference type="PANTHER" id="PTHR12149:SF8">
    <property type="entry name" value="PROTEIN-RIBULOSAMINE 3-KINASE"/>
    <property type="match status" value="1"/>
</dbReference>
<comment type="similarity">
    <text evidence="1">Belongs to the fructosamine kinase family.</text>
</comment>
<name>A0ABZ2W919_9STAP</name>
<dbReference type="Gene3D" id="3.30.200.20">
    <property type="entry name" value="Phosphorylase Kinase, domain 1"/>
    <property type="match status" value="1"/>
</dbReference>
<dbReference type="SUPFAM" id="SSF56112">
    <property type="entry name" value="Protein kinase-like (PK-like)"/>
    <property type="match status" value="1"/>
</dbReference>
<dbReference type="Gene3D" id="3.90.1200.10">
    <property type="match status" value="1"/>
</dbReference>
<keyword evidence="3" id="KW-1185">Reference proteome</keyword>
<proteinExistence type="inferred from homology"/>
<dbReference type="EMBL" id="CP133006">
    <property type="protein sequence ID" value="WZG08420.1"/>
    <property type="molecule type" value="Genomic_DNA"/>
</dbReference>
<evidence type="ECO:0000313" key="2">
    <source>
        <dbReference type="EMBL" id="WZG08420.1"/>
    </source>
</evidence>
<dbReference type="InterPro" id="IPR011009">
    <property type="entry name" value="Kinase-like_dom_sf"/>
</dbReference>
<sequence length="287" mass="32924">MKQQWQSHLPLDNIVSISPVGGGDVNEAFQVKTPEDTYFLLVQRNRDQSFFEAEIAGLDLFEAYHINAPRVIDSGEIHGDAYLLLTFLQEGTTGSQRELGQLVAKMHSQQQQDQKFGFDLPYEGGNISFDNSWTNEWVTLFVEHRLDHLKDELHGQGLWTDEDVKQYNQVRAIIVDKLEQHNSKSSLLHGDLWAGNFMFLEDGTPALFDPAPLYGDREFDIGITTVFGGFTQAFYEAYNQHYPLTHGAPARIEFYRLYLLMVHLLKFGSMYDQSVNRSMEKILTEAY</sequence>
<dbReference type="RefSeq" id="WP_069823111.1">
    <property type="nucleotide sequence ID" value="NZ_CP133006.1"/>
</dbReference>
<evidence type="ECO:0000256" key="1">
    <source>
        <dbReference type="PIRNR" id="PIRNR006221"/>
    </source>
</evidence>
<dbReference type="InterPro" id="IPR016477">
    <property type="entry name" value="Fructo-/Ketosamine-3-kinase"/>
</dbReference>